<evidence type="ECO:0000313" key="14">
    <source>
        <dbReference type="EMBL" id="KAH0222205.1"/>
    </source>
</evidence>
<dbReference type="InterPro" id="IPR017927">
    <property type="entry name" value="FAD-bd_FR_type"/>
</dbReference>
<dbReference type="Pfam" id="PF08030">
    <property type="entry name" value="NAD_binding_6"/>
    <property type="match status" value="1"/>
</dbReference>
<feature type="transmembrane region" description="Helical" evidence="11">
    <location>
        <begin position="399"/>
        <end position="419"/>
    </location>
</feature>
<protein>
    <recommendedName>
        <fullName evidence="13">FAD-binding FR-type domain-containing protein</fullName>
    </recommendedName>
</protein>
<dbReference type="InterPro" id="IPR013112">
    <property type="entry name" value="FAD-bd_8"/>
</dbReference>
<evidence type="ECO:0000256" key="1">
    <source>
        <dbReference type="ARBA" id="ARBA00004141"/>
    </source>
</evidence>
<proteinExistence type="inferred from homology"/>
<name>A0A9P8K8A4_AURME</name>
<dbReference type="Gene3D" id="3.40.50.80">
    <property type="entry name" value="Nucleotide-binding domain of ferredoxin-NADP reductase (FNR) module"/>
    <property type="match status" value="1"/>
</dbReference>
<dbReference type="InterPro" id="IPR013130">
    <property type="entry name" value="Fe3_Rdtase_TM_dom"/>
</dbReference>
<evidence type="ECO:0000256" key="10">
    <source>
        <dbReference type="ARBA" id="ARBA00023180"/>
    </source>
</evidence>
<keyword evidence="6 11" id="KW-1133">Transmembrane helix</keyword>
<dbReference type="PROSITE" id="PS51384">
    <property type="entry name" value="FAD_FR"/>
    <property type="match status" value="1"/>
</dbReference>
<dbReference type="PANTHER" id="PTHR32361:SF9">
    <property type="entry name" value="FERRIC REDUCTASE TRANSMEMBRANE COMPONENT 3-RELATED"/>
    <property type="match status" value="1"/>
</dbReference>
<evidence type="ECO:0000256" key="9">
    <source>
        <dbReference type="ARBA" id="ARBA00023136"/>
    </source>
</evidence>
<evidence type="ECO:0000256" key="12">
    <source>
        <dbReference type="SAM" id="SignalP"/>
    </source>
</evidence>
<keyword evidence="3" id="KW-0813">Transport</keyword>
<evidence type="ECO:0000256" key="11">
    <source>
        <dbReference type="SAM" id="Phobius"/>
    </source>
</evidence>
<dbReference type="InterPro" id="IPR051410">
    <property type="entry name" value="Ferric/Cupric_Reductase"/>
</dbReference>
<keyword evidence="5" id="KW-0249">Electron transport</keyword>
<dbReference type="OrthoDB" id="167398at2759"/>
<comment type="caution">
    <text evidence="14">The sequence shown here is derived from an EMBL/GenBank/DDBJ whole genome shotgun (WGS) entry which is preliminary data.</text>
</comment>
<keyword evidence="8" id="KW-0406">Ion transport</keyword>
<evidence type="ECO:0000256" key="3">
    <source>
        <dbReference type="ARBA" id="ARBA00022448"/>
    </source>
</evidence>
<dbReference type="SFLD" id="SFLDS00052">
    <property type="entry name" value="Ferric_Reductase_Domain"/>
    <property type="match status" value="1"/>
</dbReference>
<dbReference type="GO" id="GO:0006826">
    <property type="term" value="P:iron ion transport"/>
    <property type="evidence" value="ECO:0007669"/>
    <property type="project" value="TreeGrafter"/>
</dbReference>
<feature type="transmembrane region" description="Helical" evidence="11">
    <location>
        <begin position="333"/>
        <end position="355"/>
    </location>
</feature>
<evidence type="ECO:0000256" key="7">
    <source>
        <dbReference type="ARBA" id="ARBA00023002"/>
    </source>
</evidence>
<dbReference type="CDD" id="cd06186">
    <property type="entry name" value="NOX_Duox_like_FAD_NADP"/>
    <property type="match status" value="1"/>
</dbReference>
<comment type="similarity">
    <text evidence="2">Belongs to the ferric reductase (FRE) family.</text>
</comment>
<dbReference type="InterPro" id="IPR013121">
    <property type="entry name" value="Fe_red_NAD-bd_6"/>
</dbReference>
<keyword evidence="4 11" id="KW-0812">Transmembrane</keyword>
<feature type="signal peptide" evidence="12">
    <location>
        <begin position="1"/>
        <end position="21"/>
    </location>
</feature>
<evidence type="ECO:0000313" key="15">
    <source>
        <dbReference type="Proteomes" id="UP000767238"/>
    </source>
</evidence>
<keyword evidence="12" id="KW-0732">Signal</keyword>
<feature type="transmembrane region" description="Helical" evidence="11">
    <location>
        <begin position="370"/>
        <end position="392"/>
    </location>
</feature>
<evidence type="ECO:0000259" key="13">
    <source>
        <dbReference type="PROSITE" id="PS51384"/>
    </source>
</evidence>
<feature type="non-terminal residue" evidence="14">
    <location>
        <position position="762"/>
    </location>
</feature>
<dbReference type="SFLD" id="SFLDG01168">
    <property type="entry name" value="Ferric_reductase_subgroup_(FRE"/>
    <property type="match status" value="1"/>
</dbReference>
<dbReference type="GO" id="GO:0006879">
    <property type="term" value="P:intracellular iron ion homeostasis"/>
    <property type="evidence" value="ECO:0007669"/>
    <property type="project" value="TreeGrafter"/>
</dbReference>
<organism evidence="14 15">
    <name type="scientific">Aureobasidium melanogenum</name>
    <name type="common">Aureobasidium pullulans var. melanogenum</name>
    <dbReference type="NCBI Taxonomy" id="46634"/>
    <lineage>
        <taxon>Eukaryota</taxon>
        <taxon>Fungi</taxon>
        <taxon>Dikarya</taxon>
        <taxon>Ascomycota</taxon>
        <taxon>Pezizomycotina</taxon>
        <taxon>Dothideomycetes</taxon>
        <taxon>Dothideomycetidae</taxon>
        <taxon>Dothideales</taxon>
        <taxon>Saccotheciaceae</taxon>
        <taxon>Aureobasidium</taxon>
    </lineage>
</organism>
<sequence length="762" mass="84947">MKAPCPIGFGLPILLAGLVSAETQYGVLGFGIPMYQPLCCYSCHDALSALYLNCTTFSDDMDMHHSGMDMKLIKRMDMGSESMATTSDACYASDRIWLQTFSYCIHEKCALDSVNENEQGQCFSKLAANGLHVPTLQASLPSTAPFFQLEADATWLNSTSLVNEHAYLSNYITMKEFVSSEHRHTRYALISMLFVVGICIVSGMWKMYIAPNFGHSSLSLKIGQHLLVPATFNDRHSSPLPYALGYLPKRALSVFIAAYVILNIIFSAVSFHHVAPNAWYADRRHEIAAYVSNRTGVLSFANLALAILFSGRNNLLSYITGWSQSTMLAIHRWASRVATVQAVVHSIIYTITYFWTGGAAAYRTEAAMPYYWWGIIATVVLCLAVCFAILPIRIRSYEIFLVTHIAFAILALVGCWYHIDLRFGNKWGYKVWLYIAFAFWAFDRLMRFSRLVYFNYSGSPIAVVKQIPHTDILQMTIHPKKAWKVRPGQHSFLYIPLLGKPWENHPFTIASWSCPEPTGNTPAGANRAINKEAEVHNMEVDSSVPLHSHDSNHSHQVVCLMRARKGMTASLLQKLRRSEASSLPISILTEGLYGGHHTTLLPLKTADTILCVAGGIGITSCMSFLQQYVNESRSIEPASKFLISCATRFVLAWSAREEALIQHVSSSLLPDPAAELQHKHLEYQFWCTGEQSSQDKGIEQGIDLQRGRMNVGEVVRSVAEKEKQVAVVVCAPGGMSDEVREAVVGCLRDGMPVDLIEETFAW</sequence>
<dbReference type="PANTHER" id="PTHR32361">
    <property type="entry name" value="FERRIC/CUPRIC REDUCTASE TRANSMEMBRANE COMPONENT"/>
    <property type="match status" value="1"/>
</dbReference>
<dbReference type="AlphaFoldDB" id="A0A9P8K8A4"/>
<evidence type="ECO:0000256" key="2">
    <source>
        <dbReference type="ARBA" id="ARBA00006278"/>
    </source>
</evidence>
<dbReference type="SUPFAM" id="SSF52343">
    <property type="entry name" value="Ferredoxin reductase-like, C-terminal NADP-linked domain"/>
    <property type="match status" value="1"/>
</dbReference>
<evidence type="ECO:0000256" key="8">
    <source>
        <dbReference type="ARBA" id="ARBA00023065"/>
    </source>
</evidence>
<dbReference type="Pfam" id="PF08022">
    <property type="entry name" value="FAD_binding_8"/>
    <property type="match status" value="1"/>
</dbReference>
<gene>
    <name evidence="14" type="ORF">KCV03_g4748</name>
</gene>
<feature type="chain" id="PRO_5040295611" description="FAD-binding FR-type domain-containing protein" evidence="12">
    <location>
        <begin position="22"/>
        <end position="762"/>
    </location>
</feature>
<dbReference type="Pfam" id="PF01794">
    <property type="entry name" value="Ferric_reduct"/>
    <property type="match status" value="1"/>
</dbReference>
<keyword evidence="9 11" id="KW-0472">Membrane</keyword>
<dbReference type="EMBL" id="JAHFYH010000029">
    <property type="protein sequence ID" value="KAH0222205.1"/>
    <property type="molecule type" value="Genomic_DNA"/>
</dbReference>
<dbReference type="InterPro" id="IPR039261">
    <property type="entry name" value="FNR_nucleotide-bd"/>
</dbReference>
<feature type="transmembrane region" description="Helical" evidence="11">
    <location>
        <begin position="252"/>
        <end position="275"/>
    </location>
</feature>
<evidence type="ECO:0000256" key="5">
    <source>
        <dbReference type="ARBA" id="ARBA00022982"/>
    </source>
</evidence>
<dbReference type="GO" id="GO:0015677">
    <property type="term" value="P:copper ion import"/>
    <property type="evidence" value="ECO:0007669"/>
    <property type="project" value="TreeGrafter"/>
</dbReference>
<reference evidence="14" key="2">
    <citation type="submission" date="2021-08" db="EMBL/GenBank/DDBJ databases">
        <authorList>
            <person name="Gostincar C."/>
            <person name="Sun X."/>
            <person name="Song Z."/>
            <person name="Gunde-Cimerman N."/>
        </authorList>
    </citation>
    <scope>NUCLEOTIDE SEQUENCE</scope>
    <source>
        <strain evidence="14">EXF-8016</strain>
    </source>
</reference>
<keyword evidence="10" id="KW-0325">Glycoprotein</keyword>
<keyword evidence="7" id="KW-0560">Oxidoreductase</keyword>
<accession>A0A9P8K8A4</accession>
<feature type="domain" description="FAD-binding FR-type" evidence="13">
    <location>
        <begin position="454"/>
        <end position="599"/>
    </location>
</feature>
<reference evidence="14" key="1">
    <citation type="journal article" date="2021" name="J Fungi (Basel)">
        <title>Virulence traits and population genomics of the black yeast Aureobasidium melanogenum.</title>
        <authorList>
            <person name="Cernosa A."/>
            <person name="Sun X."/>
            <person name="Gostincar C."/>
            <person name="Fang C."/>
            <person name="Gunde-Cimerman N."/>
            <person name="Song Z."/>
        </authorList>
    </citation>
    <scope>NUCLEOTIDE SEQUENCE</scope>
    <source>
        <strain evidence="14">EXF-8016</strain>
    </source>
</reference>
<comment type="subcellular location">
    <subcellularLocation>
        <location evidence="1">Membrane</location>
        <topology evidence="1">Multi-pass membrane protein</topology>
    </subcellularLocation>
</comment>
<dbReference type="Proteomes" id="UP000767238">
    <property type="component" value="Unassembled WGS sequence"/>
</dbReference>
<dbReference type="GO" id="GO:0005886">
    <property type="term" value="C:plasma membrane"/>
    <property type="evidence" value="ECO:0007669"/>
    <property type="project" value="TreeGrafter"/>
</dbReference>
<feature type="transmembrane region" description="Helical" evidence="11">
    <location>
        <begin position="187"/>
        <end position="205"/>
    </location>
</feature>
<evidence type="ECO:0000256" key="4">
    <source>
        <dbReference type="ARBA" id="ARBA00022692"/>
    </source>
</evidence>
<dbReference type="GO" id="GO:0000293">
    <property type="term" value="F:ferric-chelate reductase activity"/>
    <property type="evidence" value="ECO:0007669"/>
    <property type="project" value="UniProtKB-ARBA"/>
</dbReference>
<evidence type="ECO:0000256" key="6">
    <source>
        <dbReference type="ARBA" id="ARBA00022989"/>
    </source>
</evidence>